<evidence type="ECO:0008006" key="4">
    <source>
        <dbReference type="Google" id="ProtNLM"/>
    </source>
</evidence>
<comment type="caution">
    <text evidence="2">The sequence shown here is derived from an EMBL/GenBank/DDBJ whole genome shotgun (WGS) entry which is preliminary data.</text>
</comment>
<dbReference type="PANTHER" id="PTHR12656:SF13">
    <property type="entry name" value="ARMADILLO REPEAT-CONTAINING PROTEIN LFR-LIKE"/>
    <property type="match status" value="1"/>
</dbReference>
<dbReference type="GO" id="GO:0016514">
    <property type="term" value="C:SWI/SNF complex"/>
    <property type="evidence" value="ECO:0007669"/>
    <property type="project" value="InterPro"/>
</dbReference>
<gene>
    <name evidence="2" type="ORF">K7X08_032731</name>
</gene>
<dbReference type="GO" id="GO:0005654">
    <property type="term" value="C:nucleoplasm"/>
    <property type="evidence" value="ECO:0007669"/>
    <property type="project" value="TreeGrafter"/>
</dbReference>
<dbReference type="Gene3D" id="1.25.10.10">
    <property type="entry name" value="Leucine-rich Repeat Variant"/>
    <property type="match status" value="1"/>
</dbReference>
<feature type="region of interest" description="Disordered" evidence="1">
    <location>
        <begin position="1"/>
        <end position="30"/>
    </location>
</feature>
<dbReference type="AlphaFoldDB" id="A0A9Q1M095"/>
<dbReference type="InterPro" id="IPR021906">
    <property type="entry name" value="BAF250/Osa"/>
</dbReference>
<dbReference type="GO" id="GO:0006338">
    <property type="term" value="P:chromatin remodeling"/>
    <property type="evidence" value="ECO:0007669"/>
    <property type="project" value="InterPro"/>
</dbReference>
<dbReference type="GO" id="GO:0035060">
    <property type="term" value="C:brahma complex"/>
    <property type="evidence" value="ECO:0007669"/>
    <property type="project" value="InterPro"/>
</dbReference>
<dbReference type="InterPro" id="IPR016024">
    <property type="entry name" value="ARM-type_fold"/>
</dbReference>
<sequence length="465" mass="50146">MQKRQIDGGAAGGSATPAAKRGRPIGSGSSSAAAANSAAAAASSGADSAAPPTLLGPSLHVHYAFADQNNKRIVLALQSGLKSELTWALNTLTLMSFKEKDEVRKDATPLAKIAGLLDALLQVIDDWRDIALPRVLVKTPRVRLLGANSAVTGFGNEYEALNSDNSLPHPSTGSGSSNKEASVLKCANKLLPGSWSFEGDGLFNLDEEGRVEKQLCAVAASNIIRNFSNMPDNEVIMAQHRHCLETIFQCLEDYVTEDEELVTNALETVVNLALLLNLRIFSSSKPSFIKMTEKRAVQALIGMLGSAVKAWHSGAAELIGRLIINPDNEPFLLPFASQIYKRLVDIMSLPPTDAQAAAVGALYNLAEVSVDCRLKLASERWAIDRLLKVIKTPHPVPEVCRKAATILESLVLEPQNKPLLLAYENAFAEMLFGDPRYSDIFARILYELTSRPSNKVVSACGIWGM</sequence>
<dbReference type="PANTHER" id="PTHR12656">
    <property type="entry name" value="BRG-1 ASSOCIATED FACTOR 250 BAF250"/>
    <property type="match status" value="1"/>
</dbReference>
<dbReference type="SUPFAM" id="SSF48371">
    <property type="entry name" value="ARM repeat"/>
    <property type="match status" value="1"/>
</dbReference>
<proteinExistence type="predicted"/>
<dbReference type="GO" id="GO:0045893">
    <property type="term" value="P:positive regulation of DNA-templated transcription"/>
    <property type="evidence" value="ECO:0007669"/>
    <property type="project" value="TreeGrafter"/>
</dbReference>
<dbReference type="GO" id="GO:0006357">
    <property type="term" value="P:regulation of transcription by RNA polymerase II"/>
    <property type="evidence" value="ECO:0007669"/>
    <property type="project" value="TreeGrafter"/>
</dbReference>
<dbReference type="EMBL" id="JAJAGQ010000011">
    <property type="protein sequence ID" value="KAJ8549024.1"/>
    <property type="molecule type" value="Genomic_DNA"/>
</dbReference>
<dbReference type="Proteomes" id="UP001152561">
    <property type="component" value="Unassembled WGS sequence"/>
</dbReference>
<keyword evidence="3" id="KW-1185">Reference proteome</keyword>
<evidence type="ECO:0000313" key="2">
    <source>
        <dbReference type="EMBL" id="KAJ8549024.1"/>
    </source>
</evidence>
<organism evidence="2 3">
    <name type="scientific">Anisodus acutangulus</name>
    <dbReference type="NCBI Taxonomy" id="402998"/>
    <lineage>
        <taxon>Eukaryota</taxon>
        <taxon>Viridiplantae</taxon>
        <taxon>Streptophyta</taxon>
        <taxon>Embryophyta</taxon>
        <taxon>Tracheophyta</taxon>
        <taxon>Spermatophyta</taxon>
        <taxon>Magnoliopsida</taxon>
        <taxon>eudicotyledons</taxon>
        <taxon>Gunneridae</taxon>
        <taxon>Pentapetalae</taxon>
        <taxon>asterids</taxon>
        <taxon>lamiids</taxon>
        <taxon>Solanales</taxon>
        <taxon>Solanaceae</taxon>
        <taxon>Solanoideae</taxon>
        <taxon>Hyoscyameae</taxon>
        <taxon>Anisodus</taxon>
    </lineage>
</organism>
<accession>A0A9Q1M095</accession>
<dbReference type="OrthoDB" id="10044343at2759"/>
<name>A0A9Q1M095_9SOLA</name>
<dbReference type="GO" id="GO:0031491">
    <property type="term" value="F:nucleosome binding"/>
    <property type="evidence" value="ECO:0007669"/>
    <property type="project" value="TreeGrafter"/>
</dbReference>
<reference evidence="3" key="1">
    <citation type="journal article" date="2023" name="Proc. Natl. Acad. Sci. U.S.A.">
        <title>Genomic and structural basis for evolution of tropane alkaloid biosynthesis.</title>
        <authorList>
            <person name="Wanga Y.-J."/>
            <person name="Taina T."/>
            <person name="Yua J.-Y."/>
            <person name="Lia J."/>
            <person name="Xua B."/>
            <person name="Chenc J."/>
            <person name="D'Auriad J.C."/>
            <person name="Huanga J.-P."/>
            <person name="Huanga S.-X."/>
        </authorList>
    </citation>
    <scope>NUCLEOTIDE SEQUENCE [LARGE SCALE GENOMIC DNA]</scope>
    <source>
        <strain evidence="3">cv. KIB-2019</strain>
    </source>
</reference>
<dbReference type="InterPro" id="IPR011989">
    <property type="entry name" value="ARM-like"/>
</dbReference>
<protein>
    <recommendedName>
        <fullName evidence="4">Armadillo repeat-containing protein LFR</fullName>
    </recommendedName>
</protein>
<evidence type="ECO:0000256" key="1">
    <source>
        <dbReference type="SAM" id="MobiDB-lite"/>
    </source>
</evidence>
<evidence type="ECO:0000313" key="3">
    <source>
        <dbReference type="Proteomes" id="UP001152561"/>
    </source>
</evidence>